<comment type="function">
    <text evidence="12">Bifunctional mRNA-capping enzyme exhibiting RNA 5'-triphosphate monophosphatase activity in the N-terminal part and mRNA guanylyltransferase activity in the C-terminal part. Catalyzes the first two steps of cap formation: by removing the gamma-phosphate from the 5'-triphosphate end of nascent mRNA to yield a diphosphate end, and by transferring the GMP moiety of GTP to the 5'-diphosphate terminus of RNA via a covalent enzyme-GMP reaction intermediate.</text>
</comment>
<dbReference type="Pfam" id="PF01331">
    <property type="entry name" value="mRNA_cap_enzyme"/>
    <property type="match status" value="1"/>
</dbReference>
<evidence type="ECO:0000256" key="10">
    <source>
        <dbReference type="ARBA" id="ARBA00023242"/>
    </source>
</evidence>
<dbReference type="GO" id="GO:0140818">
    <property type="term" value="F:mRNA 5'-triphosphate monophosphatase activity"/>
    <property type="evidence" value="ECO:0007669"/>
    <property type="project" value="UniProtKB-EC"/>
</dbReference>
<comment type="similarity">
    <text evidence="12">In the C-terminal section; belongs to the eukaryotic GTase family.</text>
</comment>
<feature type="active site" description="Phosphocysteine intermediate" evidence="13">
    <location>
        <position position="128"/>
    </location>
</feature>
<dbReference type="GO" id="GO:0006370">
    <property type="term" value="P:7-methylguanosine mRNA capping"/>
    <property type="evidence" value="ECO:0007669"/>
    <property type="project" value="UniProtKB-UniRule"/>
</dbReference>
<dbReference type="InterPro" id="IPR051029">
    <property type="entry name" value="mRNA_Capping_Enz/RNA_Phosphat"/>
</dbReference>
<sequence>MTHLGPPPRWLKCPRKGALIADKFFPFKVPLKQEYDDQIADEHIFHPGMVFDFAKALGKKKKIGIWIDLTKTDRYYDKKVVQENGATFLKLECKGHGECPSQEIVSTFIGIAEKFIQNNPLDIIGIHCTHGFNRTGFLIVSYLVEKLDWAVDAAIGHFASARPPGIYKQDYINELFERYDDPDCALQAPSLPTWSFEDAEHEDQDEGVDPALAAADGSGEGVKGDANKPFIPEFDIEGVTLVRAPHVTNQVTRKAREWIGCKSNKFPGAQPVSMTRENIKFLREKKYMVTWKADGTRYLMAILGPGQVFCIDRDNTVFQINGLTFPRGRDLRSHLSDVLLDGEMVLDIVNGVKTPRFLIYDIIQFGKHPVGKCPLRRRIDCIKDEIIKPRNEAIIKGLINKLQEPFSVRFKDFFDIEKSAHLLEEDGTFLSQVAHETDGLIFQPASTTDVYKTGRNDDILKWKPPELNSIDFKLKIQKGVQHTGMLPQTIALLYVGGKDTPYDKMKFTRELRSYDNKIIECKYDFKNRTWAFMRERKDKSFPNYVTTADAVCHSIQFPVTQMDLLQALVTIYRYFVTKFVLLSR</sequence>
<dbReference type="Gene3D" id="3.30.470.30">
    <property type="entry name" value="DNA ligase/mRNA capping enzyme"/>
    <property type="match status" value="1"/>
</dbReference>
<evidence type="ECO:0000313" key="18">
    <source>
        <dbReference type="EMBL" id="CBY18781.1"/>
    </source>
</evidence>
<dbReference type="GO" id="GO:0005525">
    <property type="term" value="F:GTP binding"/>
    <property type="evidence" value="ECO:0007669"/>
    <property type="project" value="UniProtKB-UniRule"/>
</dbReference>
<dbReference type="InterPro" id="IPR029021">
    <property type="entry name" value="Prot-tyrosine_phosphatase-like"/>
</dbReference>
<keyword evidence="8 12" id="KW-0506">mRNA capping</keyword>
<feature type="binding site" evidence="15">
    <location>
        <begin position="341"/>
        <end position="343"/>
    </location>
    <ligand>
        <name>GTP</name>
        <dbReference type="ChEBI" id="CHEBI:37565"/>
    </ligand>
</feature>
<evidence type="ECO:0000256" key="4">
    <source>
        <dbReference type="ARBA" id="ARBA00022695"/>
    </source>
</evidence>
<evidence type="ECO:0000256" key="7">
    <source>
        <dbReference type="ARBA" id="ARBA00022912"/>
    </source>
</evidence>
<dbReference type="InterPro" id="IPR001339">
    <property type="entry name" value="mRNA_cap_enzyme_adenylation"/>
</dbReference>
<dbReference type="CDD" id="cd07895">
    <property type="entry name" value="Adenylation_mRNA_capping"/>
    <property type="match status" value="1"/>
</dbReference>
<comment type="catalytic activity">
    <reaction evidence="11">
        <text>a 5'-end diphospho-ribonucleoside in mRNA + GTP + H(+) = a 5'-end (5'-triphosphoguanosine)-ribonucleoside in mRNA + diphosphate</text>
        <dbReference type="Rhea" id="RHEA:67012"/>
        <dbReference type="Rhea" id="RHEA-COMP:17165"/>
        <dbReference type="Rhea" id="RHEA-COMP:17166"/>
        <dbReference type="ChEBI" id="CHEBI:15378"/>
        <dbReference type="ChEBI" id="CHEBI:33019"/>
        <dbReference type="ChEBI" id="CHEBI:37565"/>
        <dbReference type="ChEBI" id="CHEBI:167616"/>
        <dbReference type="ChEBI" id="CHEBI:167617"/>
        <dbReference type="EC" id="2.7.7.50"/>
    </reaction>
    <physiologicalReaction direction="left-to-right" evidence="11">
        <dbReference type="Rhea" id="RHEA:67013"/>
    </physiologicalReaction>
</comment>
<feature type="domain" description="Tyrosine-protein phosphatase" evidence="16">
    <location>
        <begin position="35"/>
        <end position="185"/>
    </location>
</feature>
<evidence type="ECO:0000256" key="6">
    <source>
        <dbReference type="ARBA" id="ARBA00022801"/>
    </source>
</evidence>
<feature type="binding site" evidence="15">
    <location>
        <position position="313"/>
    </location>
    <ligand>
        <name>GTP</name>
        <dbReference type="ChEBI" id="CHEBI:37565"/>
    </ligand>
</feature>
<proteinExistence type="inferred from homology"/>
<comment type="similarity">
    <text evidence="12">In the N-terminal section; belongs to the non-receptor class of the protein-tyrosine phosphatase family.</text>
</comment>
<keyword evidence="7" id="KW-0904">Protein phosphatase</keyword>
<keyword evidence="4 12" id="KW-0548">Nucleotidyltransferase</keyword>
<dbReference type="InterPro" id="IPR017074">
    <property type="entry name" value="mRNA_cap_enz_bifunc"/>
</dbReference>
<accession>E4X7V8</accession>
<dbReference type="GO" id="GO:0004721">
    <property type="term" value="F:phosphoprotein phosphatase activity"/>
    <property type="evidence" value="ECO:0007669"/>
    <property type="project" value="UniProtKB-UniRule"/>
</dbReference>
<name>E4X7V8_OIKDI</name>
<dbReference type="GO" id="GO:0005524">
    <property type="term" value="F:ATP binding"/>
    <property type="evidence" value="ECO:0007669"/>
    <property type="project" value="InterPro"/>
</dbReference>
<dbReference type="EC" id="2.7.7.50" evidence="12"/>
<dbReference type="PANTHER" id="PTHR10367:SF17">
    <property type="entry name" value="MRNA-CAPPING ENZYME"/>
    <property type="match status" value="1"/>
</dbReference>
<dbReference type="InterPro" id="IPR016130">
    <property type="entry name" value="Tyr_Pase_AS"/>
</dbReference>
<dbReference type="Gene3D" id="2.40.50.140">
    <property type="entry name" value="Nucleic acid-binding proteins"/>
    <property type="match status" value="1"/>
</dbReference>
<keyword evidence="3 12" id="KW-0808">Transferase</keyword>
<dbReference type="PANTHER" id="PTHR10367">
    <property type="entry name" value="MRNA-CAPPING ENZYME"/>
    <property type="match status" value="1"/>
</dbReference>
<evidence type="ECO:0000313" key="19">
    <source>
        <dbReference type="Proteomes" id="UP000001307"/>
    </source>
</evidence>
<keyword evidence="5 12" id="KW-0547">Nucleotide-binding</keyword>
<keyword evidence="6 12" id="KW-0378">Hydrolase</keyword>
<dbReference type="PROSITE" id="PS50056">
    <property type="entry name" value="TYR_PHOSPHATASE_2"/>
    <property type="match status" value="1"/>
</dbReference>
<dbReference type="GO" id="GO:0004484">
    <property type="term" value="F:mRNA guanylyltransferase activity"/>
    <property type="evidence" value="ECO:0007669"/>
    <property type="project" value="UniProtKB-UniRule"/>
</dbReference>
<feature type="binding site" evidence="15">
    <location>
        <begin position="461"/>
        <end position="463"/>
    </location>
    <ligand>
        <name>GTP</name>
        <dbReference type="ChEBI" id="CHEBI:37565"/>
    </ligand>
</feature>
<evidence type="ECO:0000256" key="8">
    <source>
        <dbReference type="ARBA" id="ARBA00023042"/>
    </source>
</evidence>
<dbReference type="SUPFAM" id="SSF52799">
    <property type="entry name" value="(Phosphotyrosine protein) phosphatases II"/>
    <property type="match status" value="1"/>
</dbReference>
<evidence type="ECO:0000256" key="5">
    <source>
        <dbReference type="ARBA" id="ARBA00022741"/>
    </source>
</evidence>
<evidence type="ECO:0000259" key="16">
    <source>
        <dbReference type="PROSITE" id="PS50054"/>
    </source>
</evidence>
<dbReference type="FunFam" id="3.30.470.30:FF:000040">
    <property type="entry name" value="mRNA-capping enzyme"/>
    <property type="match status" value="1"/>
</dbReference>
<dbReference type="InterPro" id="IPR012340">
    <property type="entry name" value="NA-bd_OB-fold"/>
</dbReference>
<dbReference type="Gene3D" id="3.30.1490.430">
    <property type="match status" value="1"/>
</dbReference>
<dbReference type="Pfam" id="PF03919">
    <property type="entry name" value="mRNA_cap_C"/>
    <property type="match status" value="1"/>
</dbReference>
<dbReference type="CDD" id="cd17664">
    <property type="entry name" value="Mce1_N"/>
    <property type="match status" value="1"/>
</dbReference>
<protein>
    <recommendedName>
        <fullName evidence="12">mRNA-capping enzyme</fullName>
    </recommendedName>
    <domain>
        <recommendedName>
            <fullName evidence="12">mRNA 5'-triphosphate monophosphatase</fullName>
            <ecNumber evidence="12">3.6.1.74</ecNumber>
        </recommendedName>
        <alternativeName>
            <fullName evidence="12">mRNA 5'-phosphatase</fullName>
        </alternativeName>
    </domain>
    <domain>
        <recommendedName>
            <fullName evidence="12">mRNA guanylyltransferase</fullName>
            <ecNumber evidence="12">2.7.7.50</ecNumber>
        </recommendedName>
        <alternativeName>
            <fullName evidence="12">GTP--RNA guanylyltransferase</fullName>
            <shortName evidence="12">GTase</shortName>
        </alternativeName>
    </domain>
</protein>
<dbReference type="PROSITE" id="PS50054">
    <property type="entry name" value="TYR_PHOSPHATASE_DUAL"/>
    <property type="match status" value="1"/>
</dbReference>
<dbReference type="SUPFAM" id="SSF50249">
    <property type="entry name" value="Nucleic acid-binding proteins"/>
    <property type="match status" value="1"/>
</dbReference>
<evidence type="ECO:0000256" key="1">
    <source>
        <dbReference type="ARBA" id="ARBA00004123"/>
    </source>
</evidence>
<evidence type="ECO:0000256" key="11">
    <source>
        <dbReference type="ARBA" id="ARBA00044624"/>
    </source>
</evidence>
<dbReference type="FunFam" id="3.90.190.10:FF:000040">
    <property type="entry name" value="mRNA-capping enzyme"/>
    <property type="match status" value="1"/>
</dbReference>
<feature type="binding site" evidence="15">
    <location>
        <begin position="534"/>
        <end position="539"/>
    </location>
    <ligand>
        <name>GTP</name>
        <dbReference type="ChEBI" id="CHEBI:37565"/>
    </ligand>
</feature>
<evidence type="ECO:0000256" key="13">
    <source>
        <dbReference type="PIRSR" id="PIRSR036958-1"/>
    </source>
</evidence>
<dbReference type="AlphaFoldDB" id="E4X7V8"/>
<feature type="active site" description="N6-GMP-lysine intermediate" evidence="14">
    <location>
        <position position="292"/>
    </location>
</feature>
<keyword evidence="9 12" id="KW-0342">GTP-binding</keyword>
<dbReference type="SUPFAM" id="SSF56091">
    <property type="entry name" value="DNA ligase/mRNA capping enzyme, catalytic domain"/>
    <property type="match status" value="1"/>
</dbReference>
<organism evidence="18">
    <name type="scientific">Oikopleura dioica</name>
    <name type="common">Tunicate</name>
    <dbReference type="NCBI Taxonomy" id="34765"/>
    <lineage>
        <taxon>Eukaryota</taxon>
        <taxon>Metazoa</taxon>
        <taxon>Chordata</taxon>
        <taxon>Tunicata</taxon>
        <taxon>Appendicularia</taxon>
        <taxon>Copelata</taxon>
        <taxon>Oikopleuridae</taxon>
        <taxon>Oikopleura</taxon>
    </lineage>
</organism>
<dbReference type="PROSITE" id="PS00383">
    <property type="entry name" value="TYR_PHOSPHATASE_1"/>
    <property type="match status" value="1"/>
</dbReference>
<reference evidence="18" key="1">
    <citation type="journal article" date="2010" name="Science">
        <title>Plasticity of animal genome architecture unmasked by rapid evolution of a pelagic tunicate.</title>
        <authorList>
            <person name="Denoeud F."/>
            <person name="Henriet S."/>
            <person name="Mungpakdee S."/>
            <person name="Aury J.M."/>
            <person name="Da Silva C."/>
            <person name="Brinkmann H."/>
            <person name="Mikhaleva J."/>
            <person name="Olsen L.C."/>
            <person name="Jubin C."/>
            <person name="Canestro C."/>
            <person name="Bouquet J.M."/>
            <person name="Danks G."/>
            <person name="Poulain J."/>
            <person name="Campsteijn C."/>
            <person name="Adamski M."/>
            <person name="Cross I."/>
            <person name="Yadetie F."/>
            <person name="Muffato M."/>
            <person name="Louis A."/>
            <person name="Butcher S."/>
            <person name="Tsagkogeorga G."/>
            <person name="Konrad A."/>
            <person name="Singh S."/>
            <person name="Jensen M.F."/>
            <person name="Cong E.H."/>
            <person name="Eikeseth-Otteraa H."/>
            <person name="Noel B."/>
            <person name="Anthouard V."/>
            <person name="Porcel B.M."/>
            <person name="Kachouri-Lafond R."/>
            <person name="Nishino A."/>
            <person name="Ugolini M."/>
            <person name="Chourrout P."/>
            <person name="Nishida H."/>
            <person name="Aasland R."/>
            <person name="Huzurbazar S."/>
            <person name="Westhof E."/>
            <person name="Delsuc F."/>
            <person name="Lehrach H."/>
            <person name="Reinhardt R."/>
            <person name="Weissenbach J."/>
            <person name="Roy S.W."/>
            <person name="Artiguenave F."/>
            <person name="Postlethwait J.H."/>
            <person name="Manak J.R."/>
            <person name="Thompson E.M."/>
            <person name="Jaillon O."/>
            <person name="Du Pasquier L."/>
            <person name="Boudinot P."/>
            <person name="Liberles D.A."/>
            <person name="Volff J.N."/>
            <person name="Philippe H."/>
            <person name="Lenhard B."/>
            <person name="Roest Crollius H."/>
            <person name="Wincker P."/>
            <person name="Chourrout D."/>
        </authorList>
    </citation>
    <scope>NUCLEOTIDE SEQUENCE [LARGE SCALE GENOMIC DNA]</scope>
</reference>
<evidence type="ECO:0000256" key="14">
    <source>
        <dbReference type="PIRSR" id="PIRSR036958-2"/>
    </source>
</evidence>
<evidence type="ECO:0000256" key="2">
    <source>
        <dbReference type="ARBA" id="ARBA00022664"/>
    </source>
</evidence>
<feature type="domain" description="Tyrosine specific protein phosphatases" evidence="17">
    <location>
        <begin position="106"/>
        <end position="173"/>
    </location>
</feature>
<dbReference type="PIRSF" id="PIRSF036958">
    <property type="entry name" value="mRNA_capping_HCE"/>
    <property type="match status" value="1"/>
</dbReference>
<dbReference type="Proteomes" id="UP000001307">
    <property type="component" value="Unassembled WGS sequence"/>
</dbReference>
<dbReference type="OrthoDB" id="200924at2759"/>
<dbReference type="EC" id="3.6.1.74" evidence="12"/>
<dbReference type="EMBL" id="FN653028">
    <property type="protein sequence ID" value="CBY18781.1"/>
    <property type="molecule type" value="Genomic_DNA"/>
</dbReference>
<keyword evidence="2 12" id="KW-0507">mRNA processing</keyword>
<evidence type="ECO:0000259" key="17">
    <source>
        <dbReference type="PROSITE" id="PS50056"/>
    </source>
</evidence>
<evidence type="ECO:0000256" key="15">
    <source>
        <dbReference type="PIRSR" id="PIRSR036958-3"/>
    </source>
</evidence>
<gene>
    <name evidence="18" type="ORF">GSOID_T00003648001</name>
</gene>
<keyword evidence="19" id="KW-1185">Reference proteome</keyword>
<dbReference type="GO" id="GO:0005634">
    <property type="term" value="C:nucleus"/>
    <property type="evidence" value="ECO:0007669"/>
    <property type="project" value="UniProtKB-SubCell"/>
</dbReference>
<dbReference type="InterPro" id="IPR013846">
    <property type="entry name" value="mRNA_cap_enzyme_C"/>
</dbReference>
<dbReference type="FunFam" id="2.40.50.140:FF:000291">
    <property type="entry name" value="mRNA-capping enzyme"/>
    <property type="match status" value="1"/>
</dbReference>
<comment type="subcellular location">
    <subcellularLocation>
        <location evidence="1 12">Nucleus</location>
    </subcellularLocation>
</comment>
<dbReference type="InterPro" id="IPR020422">
    <property type="entry name" value="TYR_PHOSPHATASE_DUAL_dom"/>
</dbReference>
<feature type="binding site" evidence="15">
    <location>
        <position position="297"/>
    </location>
    <ligand>
        <name>GTP</name>
        <dbReference type="ChEBI" id="CHEBI:37565"/>
    </ligand>
</feature>
<dbReference type="InterPro" id="IPR000340">
    <property type="entry name" value="Dual-sp_phosphatase_cat-dom"/>
</dbReference>
<keyword evidence="10 12" id="KW-0539">Nucleus</keyword>
<dbReference type="Gene3D" id="3.90.190.10">
    <property type="entry name" value="Protein tyrosine phosphatase superfamily"/>
    <property type="match status" value="1"/>
</dbReference>
<evidence type="ECO:0000256" key="9">
    <source>
        <dbReference type="ARBA" id="ARBA00023134"/>
    </source>
</evidence>
<comment type="catalytic activity">
    <reaction evidence="12">
        <text>a 5'-end triphospho-ribonucleoside in mRNA + H2O = a 5'-end diphospho-ribonucleoside in mRNA + phosphate + H(+)</text>
        <dbReference type="Rhea" id="RHEA:67004"/>
        <dbReference type="Rhea" id="RHEA-COMP:17164"/>
        <dbReference type="Rhea" id="RHEA-COMP:17165"/>
        <dbReference type="ChEBI" id="CHEBI:15377"/>
        <dbReference type="ChEBI" id="CHEBI:15378"/>
        <dbReference type="ChEBI" id="CHEBI:43474"/>
        <dbReference type="ChEBI" id="CHEBI:167616"/>
        <dbReference type="ChEBI" id="CHEBI:167618"/>
        <dbReference type="EC" id="3.6.1.74"/>
    </reaction>
</comment>
<dbReference type="InterPro" id="IPR000387">
    <property type="entry name" value="Tyr_Pase_dom"/>
</dbReference>
<dbReference type="FunCoup" id="E4X7V8">
    <property type="interactions" value="675"/>
</dbReference>
<dbReference type="InParanoid" id="E4X7V8"/>
<evidence type="ECO:0000256" key="12">
    <source>
        <dbReference type="PIRNR" id="PIRNR036958"/>
    </source>
</evidence>
<dbReference type="Pfam" id="PF00782">
    <property type="entry name" value="DSPc"/>
    <property type="match status" value="1"/>
</dbReference>
<evidence type="ECO:0000256" key="3">
    <source>
        <dbReference type="ARBA" id="ARBA00022679"/>
    </source>
</evidence>
<dbReference type="GO" id="GO:0004651">
    <property type="term" value="F:polynucleotide 5'-phosphatase activity"/>
    <property type="evidence" value="ECO:0007669"/>
    <property type="project" value="UniProtKB-UniRule"/>
</dbReference>